<evidence type="ECO:0000259" key="4">
    <source>
        <dbReference type="PROSITE" id="PS51388"/>
    </source>
</evidence>
<feature type="domain" description="GED" evidence="4">
    <location>
        <begin position="613"/>
        <end position="700"/>
    </location>
</feature>
<dbReference type="GO" id="GO:0008017">
    <property type="term" value="F:microtubule binding"/>
    <property type="evidence" value="ECO:0007669"/>
    <property type="project" value="TreeGrafter"/>
</dbReference>
<dbReference type="GO" id="GO:0003924">
    <property type="term" value="F:GTPase activity"/>
    <property type="evidence" value="ECO:0007669"/>
    <property type="project" value="InterPro"/>
</dbReference>
<dbReference type="PROSITE" id="PS51388">
    <property type="entry name" value="GED"/>
    <property type="match status" value="1"/>
</dbReference>
<dbReference type="InterPro" id="IPR045063">
    <property type="entry name" value="Dynamin_N"/>
</dbReference>
<dbReference type="GeneID" id="37165292"/>
<evidence type="ECO:0000256" key="3">
    <source>
        <dbReference type="SAM" id="Coils"/>
    </source>
</evidence>
<dbReference type="InterPro" id="IPR030381">
    <property type="entry name" value="G_DYNAMIN_dom"/>
</dbReference>
<dbReference type="PANTHER" id="PTHR11566:SF215">
    <property type="entry name" value="DYNAMIN GTPASE"/>
    <property type="match status" value="1"/>
</dbReference>
<evidence type="ECO:0000313" key="7">
    <source>
        <dbReference type="Proteomes" id="UP000249526"/>
    </source>
</evidence>
<dbReference type="GO" id="GO:0006897">
    <property type="term" value="P:endocytosis"/>
    <property type="evidence" value="ECO:0007669"/>
    <property type="project" value="TreeGrafter"/>
</dbReference>
<dbReference type="GO" id="GO:0005874">
    <property type="term" value="C:microtubule"/>
    <property type="evidence" value="ECO:0007669"/>
    <property type="project" value="TreeGrafter"/>
</dbReference>
<evidence type="ECO:0000259" key="5">
    <source>
        <dbReference type="PROSITE" id="PS51718"/>
    </source>
</evidence>
<dbReference type="InterPro" id="IPR003130">
    <property type="entry name" value="GED"/>
</dbReference>
<feature type="coiled-coil region" evidence="3">
    <location>
        <begin position="668"/>
        <end position="695"/>
    </location>
</feature>
<proteinExistence type="predicted"/>
<dbReference type="Gene3D" id="3.40.50.300">
    <property type="entry name" value="P-loop containing nucleotide triphosphate hydrolases"/>
    <property type="match status" value="1"/>
</dbReference>
<evidence type="ECO:0000256" key="1">
    <source>
        <dbReference type="ARBA" id="ARBA00022741"/>
    </source>
</evidence>
<dbReference type="PANTHER" id="PTHR11566">
    <property type="entry name" value="DYNAMIN"/>
    <property type="match status" value="1"/>
</dbReference>
<dbReference type="EMBL" id="KZ825077">
    <property type="protein sequence ID" value="RAH53306.1"/>
    <property type="molecule type" value="Genomic_DNA"/>
</dbReference>
<evidence type="ECO:0000313" key="6">
    <source>
        <dbReference type="EMBL" id="RAH53306.1"/>
    </source>
</evidence>
<dbReference type="InterPro" id="IPR001401">
    <property type="entry name" value="Dynamin_GTPase"/>
</dbReference>
<dbReference type="AlphaFoldDB" id="A0A8G1QS55"/>
<protein>
    <submittedName>
        <fullName evidence="6">Uncharacterized protein</fullName>
    </submittedName>
</protein>
<dbReference type="Gene3D" id="1.20.120.1240">
    <property type="entry name" value="Dynamin, middle domain"/>
    <property type="match status" value="1"/>
</dbReference>
<reference evidence="6 7" key="1">
    <citation type="submission" date="2018-02" db="EMBL/GenBank/DDBJ databases">
        <title>The genomes of Aspergillus section Nigri reveals drivers in fungal speciation.</title>
        <authorList>
            <consortium name="DOE Joint Genome Institute"/>
            <person name="Vesth T.C."/>
            <person name="Nybo J."/>
            <person name="Theobald S."/>
            <person name="Brandl J."/>
            <person name="Frisvad J.C."/>
            <person name="Nielsen K.F."/>
            <person name="Lyhne E.K."/>
            <person name="Kogle M.E."/>
            <person name="Kuo A."/>
            <person name="Riley R."/>
            <person name="Clum A."/>
            <person name="Nolan M."/>
            <person name="Lipzen A."/>
            <person name="Salamov A."/>
            <person name="Henrissat B."/>
            <person name="Wiebenga A."/>
            <person name="De vries R.P."/>
            <person name="Grigoriev I.V."/>
            <person name="Mortensen U.H."/>
            <person name="Andersen M.R."/>
            <person name="Baker S.E."/>
        </authorList>
    </citation>
    <scope>NUCLEOTIDE SEQUENCE [LARGE SCALE GENOMIC DNA]</scope>
    <source>
        <strain evidence="6 7">CBS 112811</strain>
    </source>
</reference>
<gene>
    <name evidence="6" type="ORF">BO85DRAFT_463015</name>
</gene>
<dbReference type="PROSITE" id="PS51718">
    <property type="entry name" value="G_DYNAMIN_2"/>
    <property type="match status" value="1"/>
</dbReference>
<dbReference type="InterPro" id="IPR027417">
    <property type="entry name" value="P-loop_NTPase"/>
</dbReference>
<keyword evidence="2" id="KW-0342">GTP-binding</keyword>
<feature type="domain" description="Dynamin-type G" evidence="5">
    <location>
        <begin position="32"/>
        <end position="311"/>
    </location>
</feature>
<dbReference type="GO" id="GO:0005525">
    <property type="term" value="F:GTP binding"/>
    <property type="evidence" value="ECO:0007669"/>
    <property type="project" value="InterPro"/>
</dbReference>
<dbReference type="FunFam" id="3.40.50.300:FF:001425">
    <property type="entry name" value="Dynamin GTPase, putative"/>
    <property type="match status" value="1"/>
</dbReference>
<keyword evidence="3" id="KW-0175">Coiled coil</keyword>
<name>A0A8G1QS55_9EURO</name>
<dbReference type="InterPro" id="IPR020850">
    <property type="entry name" value="GED_dom"/>
</dbReference>
<keyword evidence="1" id="KW-0547">Nucleotide-binding</keyword>
<dbReference type="Pfam" id="PF00350">
    <property type="entry name" value="Dynamin_N"/>
    <property type="match status" value="1"/>
</dbReference>
<organism evidence="6 7">
    <name type="scientific">Aspergillus piperis CBS 112811</name>
    <dbReference type="NCBI Taxonomy" id="1448313"/>
    <lineage>
        <taxon>Eukaryota</taxon>
        <taxon>Fungi</taxon>
        <taxon>Dikarya</taxon>
        <taxon>Ascomycota</taxon>
        <taxon>Pezizomycotina</taxon>
        <taxon>Eurotiomycetes</taxon>
        <taxon>Eurotiomycetidae</taxon>
        <taxon>Eurotiales</taxon>
        <taxon>Aspergillaceae</taxon>
        <taxon>Aspergillus</taxon>
        <taxon>Aspergillus subgen. Circumdati</taxon>
    </lineage>
</organism>
<dbReference type="Proteomes" id="UP000249526">
    <property type="component" value="Unassembled WGS sequence"/>
</dbReference>
<dbReference type="SMART" id="SM00053">
    <property type="entry name" value="DYNc"/>
    <property type="match status" value="1"/>
</dbReference>
<accession>A0A8G1QS55</accession>
<dbReference type="RefSeq" id="XP_025511228.1">
    <property type="nucleotide sequence ID" value="XM_025661890.1"/>
</dbReference>
<dbReference type="GO" id="GO:0016559">
    <property type="term" value="P:peroxisome fission"/>
    <property type="evidence" value="ECO:0007669"/>
    <property type="project" value="TreeGrafter"/>
</dbReference>
<dbReference type="PRINTS" id="PR00195">
    <property type="entry name" value="DYNAMIN"/>
</dbReference>
<dbReference type="GO" id="GO:0000266">
    <property type="term" value="P:mitochondrial fission"/>
    <property type="evidence" value="ECO:0007669"/>
    <property type="project" value="TreeGrafter"/>
</dbReference>
<dbReference type="SUPFAM" id="SSF52540">
    <property type="entry name" value="P-loop containing nucleoside triphosphate hydrolases"/>
    <property type="match status" value="1"/>
</dbReference>
<dbReference type="InterPro" id="IPR022812">
    <property type="entry name" value="Dynamin"/>
</dbReference>
<dbReference type="GO" id="GO:0016020">
    <property type="term" value="C:membrane"/>
    <property type="evidence" value="ECO:0007669"/>
    <property type="project" value="TreeGrafter"/>
</dbReference>
<sequence length="700" mass="78807">MTIHAIKDDQALADPHLLEKIDKLFACNVGDYINLPQLVVVGDQSSGKSSVLEGLTRLAFPRDSGLCTRFATQIIFRRTEDDERRITASIIPGSDVETTHASQLKNWKADNIQFLAVESFSRTMAEVHTVMGLSISKDDGLPTFSSSVLRLEICGPKEDHLSVIDVPGIFRNATPGLTTRNDKVLVRDMVQGYMRNPRSIMLTVVPANVDIATQEIVEMAREFDPDGDRTLGVITKPDLVDKGGEGKLGWIIVRNLGQKELEEGDVDRNVLEAELLSRRPWDTVPRDKFGIKALRTHLQETVTANARRSFPSVRSEISKKLRECQDALQALGADRETPEQQASFLFGIVSSFQEITSHALGSNYSFRDDFDQEEVLRLATRVVNRNEMFSDNMARWGHEYEFETDDSQELDDLRVDISIDNPTKGSLATRMLEDISGIEDILPQAVEVAQPVRNDIRSWIERQYRTSRGFEIGTFNSALLPTIMKKQSTKWTPIATGYIGDIITMVHGFILRALNLACADTRVCHNLLSRIMDKLLGKYQNAINQVQFLLFNECSNTPMTLNHYLNDTLEKCRQKRTSSVIGEKTISGCSHGKVVRVEDLSPSKNMSNTAHTVQDLHDILQSYYKVARKRFVDNVCMQAAGYYLVNGPETPMRLLSPSFVNSLTEDELEEIAGEEASLQRKRRQLLKKIKDLQVAKKILL</sequence>
<dbReference type="GO" id="GO:0005739">
    <property type="term" value="C:mitochondrion"/>
    <property type="evidence" value="ECO:0007669"/>
    <property type="project" value="TreeGrafter"/>
</dbReference>
<dbReference type="InterPro" id="IPR000375">
    <property type="entry name" value="Dynamin_stalk"/>
</dbReference>
<dbReference type="GO" id="GO:0048312">
    <property type="term" value="P:intracellular distribution of mitochondria"/>
    <property type="evidence" value="ECO:0007669"/>
    <property type="project" value="TreeGrafter"/>
</dbReference>
<evidence type="ECO:0000256" key="2">
    <source>
        <dbReference type="ARBA" id="ARBA00023134"/>
    </source>
</evidence>
<keyword evidence="7" id="KW-1185">Reference proteome</keyword>
<dbReference type="Pfam" id="PF01031">
    <property type="entry name" value="Dynamin_M"/>
    <property type="match status" value="1"/>
</dbReference>
<dbReference type="CDD" id="cd08771">
    <property type="entry name" value="DLP_1"/>
    <property type="match status" value="1"/>
</dbReference>
<dbReference type="Pfam" id="PF02212">
    <property type="entry name" value="GED"/>
    <property type="match status" value="1"/>
</dbReference>